<dbReference type="InterPro" id="IPR029016">
    <property type="entry name" value="GAF-like_dom_sf"/>
</dbReference>
<dbReference type="InterPro" id="IPR036097">
    <property type="entry name" value="HisK_dim/P_sf"/>
</dbReference>
<name>A0A538SBD4_UNCEI</name>
<evidence type="ECO:0000313" key="4">
    <source>
        <dbReference type="Proteomes" id="UP000320184"/>
    </source>
</evidence>
<feature type="domain" description="GAF" evidence="1">
    <location>
        <begin position="134"/>
        <end position="281"/>
    </location>
</feature>
<dbReference type="CDD" id="cd00082">
    <property type="entry name" value="HisKA"/>
    <property type="match status" value="1"/>
</dbReference>
<dbReference type="Gene3D" id="3.30.450.40">
    <property type="match status" value="1"/>
</dbReference>
<organism evidence="3 4">
    <name type="scientific">Eiseniibacteriota bacterium</name>
    <dbReference type="NCBI Taxonomy" id="2212470"/>
    <lineage>
        <taxon>Bacteria</taxon>
        <taxon>Candidatus Eiseniibacteriota</taxon>
    </lineage>
</organism>
<comment type="caution">
    <text evidence="3">The sequence shown here is derived from an EMBL/GenBank/DDBJ whole genome shotgun (WGS) entry which is preliminary data.</text>
</comment>
<dbReference type="SUPFAM" id="SSF55781">
    <property type="entry name" value="GAF domain-like"/>
    <property type="match status" value="1"/>
</dbReference>
<accession>A0A538SBD4</accession>
<dbReference type="Gene3D" id="1.10.287.130">
    <property type="match status" value="1"/>
</dbReference>
<dbReference type="EMBL" id="VBOT01000135">
    <property type="protein sequence ID" value="TMQ48685.1"/>
    <property type="molecule type" value="Genomic_DNA"/>
</dbReference>
<dbReference type="InterPro" id="IPR052023">
    <property type="entry name" value="Histidine_kinase_KdpD"/>
</dbReference>
<dbReference type="PANTHER" id="PTHR45569">
    <property type="entry name" value="SENSOR PROTEIN KDPD"/>
    <property type="match status" value="1"/>
</dbReference>
<dbReference type="Pfam" id="PF00512">
    <property type="entry name" value="HisKA"/>
    <property type="match status" value="1"/>
</dbReference>
<dbReference type="SMART" id="SM00388">
    <property type="entry name" value="HisKA"/>
    <property type="match status" value="1"/>
</dbReference>
<dbReference type="GO" id="GO:0005886">
    <property type="term" value="C:plasma membrane"/>
    <property type="evidence" value="ECO:0007669"/>
    <property type="project" value="TreeGrafter"/>
</dbReference>
<gene>
    <name evidence="3" type="ORF">E6K73_11325</name>
</gene>
<dbReference type="AlphaFoldDB" id="A0A538SBD4"/>
<dbReference type="SUPFAM" id="SSF47384">
    <property type="entry name" value="Homodimeric domain of signal transducing histidine kinase"/>
    <property type="match status" value="1"/>
</dbReference>
<sequence length="403" mass="43740">MPQEPSRLLLALPEPLAVVSAAGDTLVANRALERLAEKCGVAPRLVELFGEPAIELLGRALREGEARASLLLVAGPEPRPRFRLLLAAAPAQNAAAVLMADVTSQVSLRRQLLVRDRTLTVLKKIGVALSETIEIEGLAERIYEQTIRIIDTRNFYLALYDRQAQEVSFPRYVEDGRWQRMTSRPFQNGLTEYLLRTRKPLLINHNVSEQCEALGIAPQGRPSTAWMGVPLLVNDEAIGVIAIQDFERTHCYGPHDLEVLNIIAAQTAASIKSARLVASARRAYDELSATQARLLEAERLRGVTEAVGAMNHEVNNPLAAIAGNAQLLLRNSDGLSADVRVKIEAILEAAGRIQRVTSKMATLIQATSVPYPGETTILDVKRSVSSAELGGGGTSSGSEARAR</sequence>
<dbReference type="PANTHER" id="PTHR45569:SF1">
    <property type="entry name" value="SENSOR PROTEIN KDPD"/>
    <property type="match status" value="1"/>
</dbReference>
<feature type="domain" description="Signal transduction histidine kinase dimerisation/phosphoacceptor" evidence="2">
    <location>
        <begin position="302"/>
        <end position="369"/>
    </location>
</feature>
<dbReference type="InterPro" id="IPR003018">
    <property type="entry name" value="GAF"/>
</dbReference>
<evidence type="ECO:0000259" key="1">
    <source>
        <dbReference type="SMART" id="SM00065"/>
    </source>
</evidence>
<reference evidence="3 4" key="1">
    <citation type="journal article" date="2019" name="Nat. Microbiol.">
        <title>Mediterranean grassland soil C-N compound turnover is dependent on rainfall and depth, and is mediated by genomically divergent microorganisms.</title>
        <authorList>
            <person name="Diamond S."/>
            <person name="Andeer P.F."/>
            <person name="Li Z."/>
            <person name="Crits-Christoph A."/>
            <person name="Burstein D."/>
            <person name="Anantharaman K."/>
            <person name="Lane K.R."/>
            <person name="Thomas B.C."/>
            <person name="Pan C."/>
            <person name="Northen T.R."/>
            <person name="Banfield J.F."/>
        </authorList>
    </citation>
    <scope>NUCLEOTIDE SEQUENCE [LARGE SCALE GENOMIC DNA]</scope>
    <source>
        <strain evidence="3">WS_3</strain>
    </source>
</reference>
<evidence type="ECO:0000313" key="3">
    <source>
        <dbReference type="EMBL" id="TMQ48685.1"/>
    </source>
</evidence>
<dbReference type="Pfam" id="PF13185">
    <property type="entry name" value="GAF_2"/>
    <property type="match status" value="1"/>
</dbReference>
<evidence type="ECO:0000259" key="2">
    <source>
        <dbReference type="SMART" id="SM00388"/>
    </source>
</evidence>
<dbReference type="SMART" id="SM00065">
    <property type="entry name" value="GAF"/>
    <property type="match status" value="1"/>
</dbReference>
<protein>
    <submittedName>
        <fullName evidence="3">GAF domain-containing protein</fullName>
    </submittedName>
</protein>
<dbReference type="InterPro" id="IPR003661">
    <property type="entry name" value="HisK_dim/P_dom"/>
</dbReference>
<proteinExistence type="predicted"/>
<dbReference type="Proteomes" id="UP000320184">
    <property type="component" value="Unassembled WGS sequence"/>
</dbReference>
<dbReference type="GO" id="GO:0000155">
    <property type="term" value="F:phosphorelay sensor kinase activity"/>
    <property type="evidence" value="ECO:0007669"/>
    <property type="project" value="InterPro"/>
</dbReference>